<reference evidence="1 2" key="1">
    <citation type="journal article" date="2019" name="Sci. Rep.">
        <title>Orb-weaving spider Araneus ventricosus genome elucidates the spidroin gene catalogue.</title>
        <authorList>
            <person name="Kono N."/>
            <person name="Nakamura H."/>
            <person name="Ohtoshi R."/>
            <person name="Moran D.A.P."/>
            <person name="Shinohara A."/>
            <person name="Yoshida Y."/>
            <person name="Fujiwara M."/>
            <person name="Mori M."/>
            <person name="Tomita M."/>
            <person name="Arakawa K."/>
        </authorList>
    </citation>
    <scope>NUCLEOTIDE SEQUENCE [LARGE SCALE GENOMIC DNA]</scope>
</reference>
<protein>
    <submittedName>
        <fullName evidence="1">Uncharacterized protein</fullName>
    </submittedName>
</protein>
<dbReference type="AlphaFoldDB" id="A0A4Y2CLR6"/>
<evidence type="ECO:0000313" key="2">
    <source>
        <dbReference type="Proteomes" id="UP000499080"/>
    </source>
</evidence>
<gene>
    <name evidence="1" type="ORF">AVEN_46889_1</name>
</gene>
<name>A0A4Y2CLR6_ARAVE</name>
<accession>A0A4Y2CLR6</accession>
<dbReference type="EMBL" id="BGPR01000214">
    <property type="protein sequence ID" value="GBM05350.1"/>
    <property type="molecule type" value="Genomic_DNA"/>
</dbReference>
<proteinExistence type="predicted"/>
<evidence type="ECO:0000313" key="1">
    <source>
        <dbReference type="EMBL" id="GBM05350.1"/>
    </source>
</evidence>
<keyword evidence="2" id="KW-1185">Reference proteome</keyword>
<comment type="caution">
    <text evidence="1">The sequence shown here is derived from an EMBL/GenBank/DDBJ whole genome shotgun (WGS) entry which is preliminary data.</text>
</comment>
<sequence length="105" mass="11854">MSAKVVRVMTARFEKTAQLVQPGRGHKSIPQNFVEDAETAVFEQSTGASNTHTVSRQTGIPYKTVHKVFRNKDKKCVTPKRCFRRTNHSDSQSQCFLNRTAVDLS</sequence>
<organism evidence="1 2">
    <name type="scientific">Araneus ventricosus</name>
    <name type="common">Orbweaver spider</name>
    <name type="synonym">Epeira ventricosa</name>
    <dbReference type="NCBI Taxonomy" id="182803"/>
    <lineage>
        <taxon>Eukaryota</taxon>
        <taxon>Metazoa</taxon>
        <taxon>Ecdysozoa</taxon>
        <taxon>Arthropoda</taxon>
        <taxon>Chelicerata</taxon>
        <taxon>Arachnida</taxon>
        <taxon>Araneae</taxon>
        <taxon>Araneomorphae</taxon>
        <taxon>Entelegynae</taxon>
        <taxon>Araneoidea</taxon>
        <taxon>Araneidae</taxon>
        <taxon>Araneus</taxon>
    </lineage>
</organism>
<dbReference type="Proteomes" id="UP000499080">
    <property type="component" value="Unassembled WGS sequence"/>
</dbReference>